<dbReference type="GO" id="GO:0005886">
    <property type="term" value="C:plasma membrane"/>
    <property type="evidence" value="ECO:0007669"/>
    <property type="project" value="TreeGrafter"/>
</dbReference>
<feature type="domain" description="Sodium/calcium exchanger membrane region" evidence="6">
    <location>
        <begin position="197"/>
        <end position="335"/>
    </location>
</feature>
<feature type="transmembrane region" description="Helical" evidence="5">
    <location>
        <begin position="320"/>
        <end position="336"/>
    </location>
</feature>
<feature type="domain" description="Sodium/calcium exchanger membrane region" evidence="6">
    <location>
        <begin position="26"/>
        <end position="164"/>
    </location>
</feature>
<feature type="transmembrane region" description="Helical" evidence="5">
    <location>
        <begin position="259"/>
        <end position="278"/>
    </location>
</feature>
<dbReference type="PANTHER" id="PTHR10846">
    <property type="entry name" value="SODIUM/POTASSIUM/CALCIUM EXCHANGER"/>
    <property type="match status" value="1"/>
</dbReference>
<reference evidence="7 8" key="1">
    <citation type="submission" date="2020-08" db="EMBL/GenBank/DDBJ databases">
        <title>Acidobacteriota in marine sediments use diverse sulfur dissimilation pathways.</title>
        <authorList>
            <person name="Wasmund K."/>
        </authorList>
    </citation>
    <scope>NUCLEOTIDE SEQUENCE [LARGE SCALE GENOMIC DNA]</scope>
    <source>
        <strain evidence="7">MAG AM4</strain>
    </source>
</reference>
<keyword evidence="3 5" id="KW-1133">Transmembrane helix</keyword>
<gene>
    <name evidence="7" type="ORF">IFK94_05460</name>
</gene>
<dbReference type="Gene3D" id="1.20.1420.30">
    <property type="entry name" value="NCX, central ion-binding region"/>
    <property type="match status" value="1"/>
</dbReference>
<dbReference type="GO" id="GO:0008273">
    <property type="term" value="F:calcium, potassium:sodium antiporter activity"/>
    <property type="evidence" value="ECO:0007669"/>
    <property type="project" value="TreeGrafter"/>
</dbReference>
<dbReference type="Pfam" id="PF01699">
    <property type="entry name" value="Na_Ca_ex"/>
    <property type="match status" value="2"/>
</dbReference>
<evidence type="ECO:0000313" key="8">
    <source>
        <dbReference type="Proteomes" id="UP000648239"/>
    </source>
</evidence>
<keyword evidence="4 5" id="KW-0472">Membrane</keyword>
<feature type="transmembrane region" description="Helical" evidence="5">
    <location>
        <begin position="290"/>
        <end position="308"/>
    </location>
</feature>
<dbReference type="EMBL" id="JACXWD010000012">
    <property type="protein sequence ID" value="MBD3867553.1"/>
    <property type="molecule type" value="Genomic_DNA"/>
</dbReference>
<proteinExistence type="predicted"/>
<comment type="subcellular location">
    <subcellularLocation>
        <location evidence="1">Membrane</location>
        <topology evidence="1">Multi-pass membrane protein</topology>
    </subcellularLocation>
</comment>
<feature type="transmembrane region" description="Helical" evidence="5">
    <location>
        <begin position="20"/>
        <end position="43"/>
    </location>
</feature>
<dbReference type="Gene3D" id="6.10.280.80">
    <property type="entry name" value="NCX, peripheral helical region"/>
    <property type="match status" value="1"/>
</dbReference>
<name>A0A8J6XZX0_9BACT</name>
<evidence type="ECO:0000256" key="1">
    <source>
        <dbReference type="ARBA" id="ARBA00004141"/>
    </source>
</evidence>
<evidence type="ECO:0000313" key="7">
    <source>
        <dbReference type="EMBL" id="MBD3867553.1"/>
    </source>
</evidence>
<dbReference type="Proteomes" id="UP000648239">
    <property type="component" value="Unassembled WGS sequence"/>
</dbReference>
<evidence type="ECO:0000256" key="2">
    <source>
        <dbReference type="ARBA" id="ARBA00022692"/>
    </source>
</evidence>
<organism evidence="7 8">
    <name type="scientific">Candidatus Polarisedimenticola svalbardensis</name>
    <dbReference type="NCBI Taxonomy" id="2886004"/>
    <lineage>
        <taxon>Bacteria</taxon>
        <taxon>Pseudomonadati</taxon>
        <taxon>Acidobacteriota</taxon>
        <taxon>Candidatus Polarisedimenticolia</taxon>
        <taxon>Candidatus Polarisedimenticolales</taxon>
        <taxon>Candidatus Polarisedimenticolaceae</taxon>
        <taxon>Candidatus Polarisedimenticola</taxon>
    </lineage>
</organism>
<evidence type="ECO:0000259" key="6">
    <source>
        <dbReference type="Pfam" id="PF01699"/>
    </source>
</evidence>
<evidence type="ECO:0000256" key="3">
    <source>
        <dbReference type="ARBA" id="ARBA00022989"/>
    </source>
</evidence>
<feature type="transmembrane region" description="Helical" evidence="5">
    <location>
        <begin position="150"/>
        <end position="168"/>
    </location>
</feature>
<evidence type="ECO:0000256" key="4">
    <source>
        <dbReference type="ARBA" id="ARBA00023136"/>
    </source>
</evidence>
<dbReference type="GO" id="GO:0006874">
    <property type="term" value="P:intracellular calcium ion homeostasis"/>
    <property type="evidence" value="ECO:0007669"/>
    <property type="project" value="TreeGrafter"/>
</dbReference>
<feature type="transmembrane region" description="Helical" evidence="5">
    <location>
        <begin position="189"/>
        <end position="209"/>
    </location>
</feature>
<dbReference type="PANTHER" id="PTHR10846:SF8">
    <property type="entry name" value="INNER MEMBRANE PROTEIN YRBG"/>
    <property type="match status" value="1"/>
</dbReference>
<comment type="caution">
    <text evidence="7">The sequence shown here is derived from an EMBL/GenBank/DDBJ whole genome shotgun (WGS) entry which is preliminary data.</text>
</comment>
<dbReference type="InterPro" id="IPR044880">
    <property type="entry name" value="NCX_ion-bd_dom_sf"/>
</dbReference>
<feature type="transmembrane region" description="Helical" evidence="5">
    <location>
        <begin position="94"/>
        <end position="113"/>
    </location>
</feature>
<feature type="transmembrane region" description="Helical" evidence="5">
    <location>
        <begin position="125"/>
        <end position="144"/>
    </location>
</feature>
<feature type="transmembrane region" description="Helical" evidence="5">
    <location>
        <begin position="229"/>
        <end position="252"/>
    </location>
</feature>
<dbReference type="InterPro" id="IPR004837">
    <property type="entry name" value="NaCa_Exmemb"/>
</dbReference>
<keyword evidence="2 5" id="KW-0812">Transmembrane</keyword>
<dbReference type="NCBIfam" id="TIGR00367">
    <property type="entry name" value="calcium/sodium antiporter"/>
    <property type="match status" value="1"/>
</dbReference>
<sequence length="339" mass="35192">MVAPPSTPLYASPGSLLESIPMNFGLTLLAGLIVLLAGGELLVRGASALARNLGVSPFVVGLTVVAFGTSAPELAVNVSAALSGNSDITFGNVIGSNIANIGLIIGLTALMKAFTVRRSIVSREIPVMLGVTALGIVLALDARFGRVDGAILLVCFVCFLFVTTRTALKDRNKDRFLEGAEGEEEAHKVMHWAPASLLTLAGLAGVLLGSDWTVDGASGVAVSLGMSQAVIGLTIVALGTSLPELTTSLFAVRKGQAELAIGNVVGSNIFNLLFILGVSSGIRAVEVPRGGFMDLIAMAIFSVVLLPFAMSRQRLARHEGLLLLAGYLAYMAWRTLSTS</sequence>
<dbReference type="GO" id="GO:0005262">
    <property type="term" value="F:calcium channel activity"/>
    <property type="evidence" value="ECO:0007669"/>
    <property type="project" value="TreeGrafter"/>
</dbReference>
<accession>A0A8J6XZX0</accession>
<feature type="transmembrane region" description="Helical" evidence="5">
    <location>
        <begin position="55"/>
        <end position="74"/>
    </location>
</feature>
<dbReference type="InterPro" id="IPR004481">
    <property type="entry name" value="K/Na/Ca-exchanger"/>
</dbReference>
<dbReference type="AlphaFoldDB" id="A0A8J6XZX0"/>
<evidence type="ECO:0000256" key="5">
    <source>
        <dbReference type="SAM" id="Phobius"/>
    </source>
</evidence>
<protein>
    <submittedName>
        <fullName evidence="7">Calcium/sodium antiporter</fullName>
    </submittedName>
</protein>